<dbReference type="InterPro" id="IPR032018">
    <property type="entry name" value="LppA/LppB/LprP"/>
</dbReference>
<evidence type="ECO:0000313" key="9">
    <source>
        <dbReference type="Proteomes" id="UP000741013"/>
    </source>
</evidence>
<feature type="signal peptide" evidence="7">
    <location>
        <begin position="1"/>
        <end position="20"/>
    </location>
</feature>
<dbReference type="EMBL" id="JAGGMS010000001">
    <property type="protein sequence ID" value="MBP2186473.1"/>
    <property type="molecule type" value="Genomic_DNA"/>
</dbReference>
<evidence type="ECO:0000256" key="4">
    <source>
        <dbReference type="ARBA" id="ARBA00023136"/>
    </source>
</evidence>
<keyword evidence="3 7" id="KW-0732">Signal</keyword>
<dbReference type="Proteomes" id="UP000741013">
    <property type="component" value="Unassembled WGS sequence"/>
</dbReference>
<evidence type="ECO:0000256" key="2">
    <source>
        <dbReference type="ARBA" id="ARBA00022475"/>
    </source>
</evidence>
<organism evidence="8 9">
    <name type="scientific">Amycolatopsis magusensis</name>
    <dbReference type="NCBI Taxonomy" id="882444"/>
    <lineage>
        <taxon>Bacteria</taxon>
        <taxon>Bacillati</taxon>
        <taxon>Actinomycetota</taxon>
        <taxon>Actinomycetes</taxon>
        <taxon>Pseudonocardiales</taxon>
        <taxon>Pseudonocardiaceae</taxon>
        <taxon>Amycolatopsis</taxon>
    </lineage>
</organism>
<reference evidence="8 9" key="1">
    <citation type="submission" date="2021-03" db="EMBL/GenBank/DDBJ databases">
        <title>Sequencing the genomes of 1000 actinobacteria strains.</title>
        <authorList>
            <person name="Klenk H.-P."/>
        </authorList>
    </citation>
    <scope>NUCLEOTIDE SEQUENCE [LARGE SCALE GENOMIC DNA]</scope>
    <source>
        <strain evidence="8 9">DSM 45510</strain>
    </source>
</reference>
<accession>A0ABS4Q5U4</accession>
<gene>
    <name evidence="8" type="ORF">JOM49_007999</name>
</gene>
<dbReference type="Pfam" id="PF16708">
    <property type="entry name" value="LppA"/>
    <property type="match status" value="1"/>
</dbReference>
<keyword evidence="9" id="KW-1185">Reference proteome</keyword>
<dbReference type="Gene3D" id="3.30.2030.20">
    <property type="match status" value="1"/>
</dbReference>
<dbReference type="RefSeq" id="WP_209669571.1">
    <property type="nucleotide sequence ID" value="NZ_JAGGMS010000001.1"/>
</dbReference>
<evidence type="ECO:0000256" key="1">
    <source>
        <dbReference type="ARBA" id="ARBA00004193"/>
    </source>
</evidence>
<protein>
    <recommendedName>
        <fullName evidence="10">Lipoprotein</fullName>
    </recommendedName>
</protein>
<proteinExistence type="predicted"/>
<sequence length="192" mass="20408">MRKRLLSSAVACALALGACGSDYPGTDSSREDMTIEQQWAELMQRPNIDEAVARYEKMEGEITSALSTEFGLPPWEAGGQNSGNPGCGQFGKVDAWDAMSEILAGGLSPGVIPTDQWPRAVDTIKQVASPYGFTTPGLAVDRGDFHIVNLHDGYAANLVVTTGTEKANTVIGVFTGCHLLPEAKQRGVPRPS</sequence>
<dbReference type="PROSITE" id="PS51257">
    <property type="entry name" value="PROKAR_LIPOPROTEIN"/>
    <property type="match status" value="1"/>
</dbReference>
<keyword evidence="2" id="KW-1003">Cell membrane</keyword>
<feature type="chain" id="PRO_5047212139" description="Lipoprotein" evidence="7">
    <location>
        <begin position="21"/>
        <end position="192"/>
    </location>
</feature>
<keyword evidence="6" id="KW-0449">Lipoprotein</keyword>
<evidence type="ECO:0008006" key="10">
    <source>
        <dbReference type="Google" id="ProtNLM"/>
    </source>
</evidence>
<evidence type="ECO:0000256" key="5">
    <source>
        <dbReference type="ARBA" id="ARBA00023139"/>
    </source>
</evidence>
<evidence type="ECO:0000256" key="6">
    <source>
        <dbReference type="ARBA" id="ARBA00023288"/>
    </source>
</evidence>
<comment type="subcellular location">
    <subcellularLocation>
        <location evidence="1">Cell membrane</location>
        <topology evidence="1">Lipid-anchor</topology>
    </subcellularLocation>
</comment>
<evidence type="ECO:0000256" key="7">
    <source>
        <dbReference type="SAM" id="SignalP"/>
    </source>
</evidence>
<name>A0ABS4Q5U4_9PSEU</name>
<keyword evidence="5" id="KW-0564">Palmitate</keyword>
<comment type="caution">
    <text evidence="8">The sequence shown here is derived from an EMBL/GenBank/DDBJ whole genome shotgun (WGS) entry which is preliminary data.</text>
</comment>
<evidence type="ECO:0000256" key="3">
    <source>
        <dbReference type="ARBA" id="ARBA00022729"/>
    </source>
</evidence>
<keyword evidence="4" id="KW-0472">Membrane</keyword>
<evidence type="ECO:0000313" key="8">
    <source>
        <dbReference type="EMBL" id="MBP2186473.1"/>
    </source>
</evidence>